<organism evidence="4">
    <name type="scientific">freshwater metagenome</name>
    <dbReference type="NCBI Taxonomy" id="449393"/>
    <lineage>
        <taxon>unclassified sequences</taxon>
        <taxon>metagenomes</taxon>
        <taxon>ecological metagenomes</taxon>
    </lineage>
</organism>
<dbReference type="Pfam" id="PF13490">
    <property type="entry name" value="zf-HC2"/>
    <property type="match status" value="1"/>
</dbReference>
<dbReference type="Gene3D" id="1.10.10.1320">
    <property type="entry name" value="Anti-sigma factor, zinc-finger domain"/>
    <property type="match status" value="1"/>
</dbReference>
<proteinExistence type="predicted"/>
<gene>
    <name evidence="2" type="ORF">UFOPK2310_00055</name>
    <name evidence="3" type="ORF">UFOPK2809_01116</name>
    <name evidence="4" type="ORF">UFOPK3425_00056</name>
    <name evidence="5" type="ORF">UFOPK4092_00344</name>
</gene>
<dbReference type="InterPro" id="IPR027383">
    <property type="entry name" value="Znf_put"/>
</dbReference>
<dbReference type="NCBIfam" id="TIGR03988">
    <property type="entry name" value="antisig_RsrA"/>
    <property type="match status" value="1"/>
</dbReference>
<dbReference type="EMBL" id="CAFBLV010000005">
    <property type="protein sequence ID" value="CAB4859042.1"/>
    <property type="molecule type" value="Genomic_DNA"/>
</dbReference>
<dbReference type="InterPro" id="IPR041916">
    <property type="entry name" value="Anti_sigma_zinc_sf"/>
</dbReference>
<protein>
    <submittedName>
        <fullName evidence="4">Unannotated protein</fullName>
    </submittedName>
</protein>
<dbReference type="EMBL" id="CAEZZA010000163">
    <property type="protein sequence ID" value="CAB4755676.1"/>
    <property type="molecule type" value="Genomic_DNA"/>
</dbReference>
<evidence type="ECO:0000313" key="2">
    <source>
        <dbReference type="EMBL" id="CAB4661080.1"/>
    </source>
</evidence>
<name>A0A6J7CKQ4_9ZZZZ</name>
<evidence type="ECO:0000313" key="3">
    <source>
        <dbReference type="EMBL" id="CAB4755676.1"/>
    </source>
</evidence>
<evidence type="ECO:0000259" key="1">
    <source>
        <dbReference type="Pfam" id="PF13490"/>
    </source>
</evidence>
<dbReference type="InterPro" id="IPR024020">
    <property type="entry name" value="Anit_sigma_mycothiol_RsrA"/>
</dbReference>
<evidence type="ECO:0000313" key="4">
    <source>
        <dbReference type="EMBL" id="CAB4859042.1"/>
    </source>
</evidence>
<feature type="domain" description="Putative zinc-finger" evidence="1">
    <location>
        <begin position="11"/>
        <end position="44"/>
    </location>
</feature>
<sequence>MSCGNPHATPCTEVLSLTYLYVDGEIDEVHYLEVTTHLAECPPCNESYAAEVSIKAMVKRSCGDAEITAECRARIVAEVRQISATYRDYATYRD</sequence>
<dbReference type="AlphaFoldDB" id="A0A6J7CKQ4"/>
<dbReference type="EMBL" id="CAEZWW010000003">
    <property type="protein sequence ID" value="CAB4661080.1"/>
    <property type="molecule type" value="Genomic_DNA"/>
</dbReference>
<accession>A0A6J7CKQ4</accession>
<dbReference type="EMBL" id="CAFBPJ010000024">
    <property type="protein sequence ID" value="CAB5010157.1"/>
    <property type="molecule type" value="Genomic_DNA"/>
</dbReference>
<evidence type="ECO:0000313" key="5">
    <source>
        <dbReference type="EMBL" id="CAB5010157.1"/>
    </source>
</evidence>
<reference evidence="4" key="1">
    <citation type="submission" date="2020-05" db="EMBL/GenBank/DDBJ databases">
        <authorList>
            <person name="Chiriac C."/>
            <person name="Salcher M."/>
            <person name="Ghai R."/>
            <person name="Kavagutti S V."/>
        </authorList>
    </citation>
    <scope>NUCLEOTIDE SEQUENCE</scope>
</reference>